<feature type="chain" id="PRO_5026370313" description="Glucanase" evidence="12">
    <location>
        <begin position="33"/>
        <end position="330"/>
    </location>
</feature>
<comment type="similarity">
    <text evidence="12">Belongs to the glycosyl hydrolase family 6.</text>
</comment>
<evidence type="ECO:0000256" key="3">
    <source>
        <dbReference type="ARBA" id="ARBA00023001"/>
    </source>
</evidence>
<evidence type="ECO:0000256" key="8">
    <source>
        <dbReference type="PIRSR" id="PIRSR001100-1"/>
    </source>
</evidence>
<dbReference type="InterPro" id="IPR036434">
    <property type="entry name" value="Beta_cellobiohydrolase_sf"/>
</dbReference>
<dbReference type="Pfam" id="PF01341">
    <property type="entry name" value="Glyco_hydro_6"/>
    <property type="match status" value="1"/>
</dbReference>
<dbReference type="Gene3D" id="3.20.20.40">
    <property type="entry name" value="1, 4-beta cellobiohydrolase"/>
    <property type="match status" value="1"/>
</dbReference>
<evidence type="ECO:0000313" key="14">
    <source>
        <dbReference type="Proteomes" id="UP000481583"/>
    </source>
</evidence>
<evidence type="ECO:0000313" key="13">
    <source>
        <dbReference type="EMBL" id="NGN66645.1"/>
    </source>
</evidence>
<protein>
    <recommendedName>
        <fullName evidence="12">Glucanase</fullName>
        <ecNumber evidence="12">3.2.1.-</ecNumber>
    </recommendedName>
</protein>
<comment type="caution">
    <text evidence="13">The sequence shown here is derived from an EMBL/GenBank/DDBJ whole genome shotgun (WGS) entry which is preliminary data.</text>
</comment>
<feature type="active site" description="Proton acceptor" evidence="8">
    <location>
        <position position="304"/>
    </location>
</feature>
<keyword evidence="3 12" id="KW-0136">Cellulose degradation</keyword>
<dbReference type="PROSITE" id="PS00655">
    <property type="entry name" value="GLYCOSYL_HYDROL_F6_1"/>
    <property type="match status" value="1"/>
</dbReference>
<feature type="binding site" evidence="9">
    <location>
        <position position="298"/>
    </location>
    <ligand>
        <name>substrate</name>
    </ligand>
</feature>
<feature type="binding site" evidence="9">
    <location>
        <position position="80"/>
    </location>
    <ligand>
        <name>substrate</name>
    </ligand>
</feature>
<feature type="active site" description="Proton donor" evidence="8 11">
    <location>
        <position position="155"/>
    </location>
</feature>
<organism evidence="13 14">
    <name type="scientific">Streptomyces coryli</name>
    <dbReference type="NCBI Taxonomy" id="1128680"/>
    <lineage>
        <taxon>Bacteria</taxon>
        <taxon>Bacillati</taxon>
        <taxon>Actinomycetota</taxon>
        <taxon>Actinomycetes</taxon>
        <taxon>Kitasatosporales</taxon>
        <taxon>Streptomycetaceae</taxon>
        <taxon>Streptomyces</taxon>
    </lineage>
</organism>
<keyword evidence="4" id="KW-1015">Disulfide bond</keyword>
<dbReference type="InterPro" id="IPR016288">
    <property type="entry name" value="Beta_cellobiohydrolase"/>
</dbReference>
<feature type="signal peptide" evidence="12">
    <location>
        <begin position="1"/>
        <end position="32"/>
    </location>
</feature>
<dbReference type="PRINTS" id="PR00733">
    <property type="entry name" value="GLHYDRLASE6"/>
</dbReference>
<reference evidence="13 14" key="1">
    <citation type="submission" date="2020-02" db="EMBL/GenBank/DDBJ databases">
        <title>Whole-genome analyses of novel actinobacteria.</title>
        <authorList>
            <person name="Sahin N."/>
        </authorList>
    </citation>
    <scope>NUCLEOTIDE SEQUENCE [LARGE SCALE GENOMIC DNA]</scope>
    <source>
        <strain evidence="13 14">A7024</strain>
    </source>
</reference>
<dbReference type="GO" id="GO:0030245">
    <property type="term" value="P:cellulose catabolic process"/>
    <property type="evidence" value="ECO:0007669"/>
    <property type="project" value="UniProtKB-KW"/>
</dbReference>
<evidence type="ECO:0000256" key="11">
    <source>
        <dbReference type="PROSITE-ProRule" id="PRU10057"/>
    </source>
</evidence>
<dbReference type="PIRSF" id="PIRSF001100">
    <property type="entry name" value="Beta_cellobiohydrolase"/>
    <property type="match status" value="1"/>
</dbReference>
<evidence type="ECO:0000256" key="6">
    <source>
        <dbReference type="ARBA" id="ARBA00023295"/>
    </source>
</evidence>
<dbReference type="Proteomes" id="UP000481583">
    <property type="component" value="Unassembled WGS sequence"/>
</dbReference>
<dbReference type="PANTHER" id="PTHR34876:SF4">
    <property type="entry name" value="1,4-BETA-D-GLUCAN CELLOBIOHYDROLASE C-RELATED"/>
    <property type="match status" value="1"/>
</dbReference>
<gene>
    <name evidence="13" type="ORF">G5C51_22415</name>
</gene>
<evidence type="ECO:0000256" key="10">
    <source>
        <dbReference type="PROSITE-ProRule" id="PRU10056"/>
    </source>
</evidence>
<evidence type="ECO:0000256" key="12">
    <source>
        <dbReference type="RuleBase" id="RU361186"/>
    </source>
</evidence>
<dbReference type="RefSeq" id="WP_165239955.1">
    <property type="nucleotide sequence ID" value="NZ_JAAKZV010000104.1"/>
</dbReference>
<feature type="binding site" evidence="9">
    <location>
        <position position="201"/>
    </location>
    <ligand>
        <name>substrate</name>
    </ligand>
</feature>
<keyword evidence="6 12" id="KW-0326">Glycosidase</keyword>
<evidence type="ECO:0000256" key="1">
    <source>
        <dbReference type="ARBA" id="ARBA00022729"/>
    </source>
</evidence>
<evidence type="ECO:0000256" key="7">
    <source>
        <dbReference type="ARBA" id="ARBA00023326"/>
    </source>
</evidence>
<keyword evidence="14" id="KW-1185">Reference proteome</keyword>
<dbReference type="AlphaFoldDB" id="A0A6G4U337"/>
<name>A0A6G4U337_9ACTN</name>
<evidence type="ECO:0000256" key="4">
    <source>
        <dbReference type="ARBA" id="ARBA00023157"/>
    </source>
</evidence>
<dbReference type="GO" id="GO:0004553">
    <property type="term" value="F:hydrolase activity, hydrolyzing O-glycosyl compounds"/>
    <property type="evidence" value="ECO:0007669"/>
    <property type="project" value="InterPro"/>
</dbReference>
<dbReference type="PANTHER" id="PTHR34876">
    <property type="match status" value="1"/>
</dbReference>
<proteinExistence type="inferred from homology"/>
<feature type="binding site" evidence="9">
    <location>
        <position position="228"/>
    </location>
    <ligand>
        <name>substrate</name>
    </ligand>
</feature>
<dbReference type="PROSITE" id="PS00656">
    <property type="entry name" value="GLYCOSYL_HYDROL_F6_2"/>
    <property type="match status" value="1"/>
</dbReference>
<dbReference type="EC" id="3.2.1.-" evidence="12"/>
<feature type="active site" evidence="10">
    <location>
        <position position="117"/>
    </location>
</feature>
<evidence type="ECO:0000256" key="2">
    <source>
        <dbReference type="ARBA" id="ARBA00022801"/>
    </source>
</evidence>
<dbReference type="SUPFAM" id="SSF51989">
    <property type="entry name" value="Glycosyl hydrolases family 6, cellulases"/>
    <property type="match status" value="1"/>
</dbReference>
<evidence type="ECO:0000256" key="9">
    <source>
        <dbReference type="PIRSR" id="PIRSR001100-2"/>
    </source>
</evidence>
<keyword evidence="2 12" id="KW-0378">Hydrolase</keyword>
<dbReference type="InterPro" id="IPR001524">
    <property type="entry name" value="Glyco_hydro_6_CS"/>
</dbReference>
<keyword evidence="7 12" id="KW-0624">Polysaccharide degradation</keyword>
<accession>A0A6G4U337</accession>
<dbReference type="EMBL" id="JAAKZV010000104">
    <property type="protein sequence ID" value="NGN66645.1"/>
    <property type="molecule type" value="Genomic_DNA"/>
</dbReference>
<feature type="binding site" evidence="9">
    <location>
        <position position="271"/>
    </location>
    <ligand>
        <name>substrate</name>
    </ligand>
</feature>
<keyword evidence="5 12" id="KW-0119">Carbohydrate metabolism</keyword>
<evidence type="ECO:0000256" key="5">
    <source>
        <dbReference type="ARBA" id="ARBA00023277"/>
    </source>
</evidence>
<sequence>MRVRQLLPPALTTSMAALAALLLPAAAPPAAAADADPVQLTRGFYVDPHSPPAEWARDNAGDPRAKQIQRAIAGKPMGRWFGAWDADVRGAVADHTGAAAKDNKLPLLVAYNVPGRDCGGHSGGGATSAAEYRSWIEDFAAGIGDRPALVVVEPDALPQLDECLSPDEQRERTALIRHATEQLREKAPNAWAYLDAGTAHWKPAPDMAERLDAAGLRNAHGFSINVANYYETGESGDFAREINTELRRNADYIKPYVIDTSRNGNGSNREWCNPGGRKLGPAAKTGGPGGAEMLLWVKTPGASDGRCGIAPDMDAGQFSPELAMRLIEGR</sequence>
<keyword evidence="1 12" id="KW-0732">Signal</keyword>